<evidence type="ECO:0000256" key="1">
    <source>
        <dbReference type="ARBA" id="ARBA00022443"/>
    </source>
</evidence>
<evidence type="ECO:0000259" key="5">
    <source>
        <dbReference type="PROSITE" id="PS51082"/>
    </source>
</evidence>
<comment type="caution">
    <text evidence="6">The sequence shown here is derived from an EMBL/GenBank/DDBJ whole genome shotgun (WGS) entry which is preliminary data.</text>
</comment>
<feature type="compositionally biased region" description="Low complexity" evidence="3">
    <location>
        <begin position="15"/>
        <end position="27"/>
    </location>
</feature>
<feature type="compositionally biased region" description="Polar residues" evidence="3">
    <location>
        <begin position="552"/>
        <end position="569"/>
    </location>
</feature>
<evidence type="ECO:0000256" key="2">
    <source>
        <dbReference type="PROSITE-ProRule" id="PRU00192"/>
    </source>
</evidence>
<dbReference type="Proteomes" id="UP000789570">
    <property type="component" value="Unassembled WGS sequence"/>
</dbReference>
<feature type="compositionally biased region" description="Low complexity" evidence="3">
    <location>
        <begin position="35"/>
        <end position="71"/>
    </location>
</feature>
<dbReference type="Gene3D" id="2.30.30.40">
    <property type="entry name" value="SH3 Domains"/>
    <property type="match status" value="2"/>
</dbReference>
<dbReference type="PRINTS" id="PR00452">
    <property type="entry name" value="SH3DOMAIN"/>
</dbReference>
<feature type="compositionally biased region" description="Basic and acidic residues" evidence="3">
    <location>
        <begin position="1"/>
        <end position="12"/>
    </location>
</feature>
<evidence type="ECO:0000259" key="4">
    <source>
        <dbReference type="PROSITE" id="PS50002"/>
    </source>
</evidence>
<dbReference type="Pfam" id="PF07653">
    <property type="entry name" value="SH3_2"/>
    <property type="match status" value="1"/>
</dbReference>
<feature type="compositionally biased region" description="Basic and acidic residues" evidence="3">
    <location>
        <begin position="72"/>
        <end position="84"/>
    </location>
</feature>
<dbReference type="AlphaFoldDB" id="A0A9N9C6L5"/>
<dbReference type="Pfam" id="PF00018">
    <property type="entry name" value="SH3_1"/>
    <property type="match status" value="1"/>
</dbReference>
<dbReference type="InterPro" id="IPR001452">
    <property type="entry name" value="SH3_domain"/>
</dbReference>
<feature type="compositionally biased region" description="Basic and acidic residues" evidence="3">
    <location>
        <begin position="259"/>
        <end position="293"/>
    </location>
</feature>
<dbReference type="PROSITE" id="PS51082">
    <property type="entry name" value="WH2"/>
    <property type="match status" value="1"/>
</dbReference>
<dbReference type="OrthoDB" id="1716625at2759"/>
<name>A0A9N9C6L5_9GLOM</name>
<gene>
    <name evidence="6" type="ORF">FCALED_LOCUS8087</name>
</gene>
<feature type="region of interest" description="Disordered" evidence="3">
    <location>
        <begin position="1"/>
        <end position="84"/>
    </location>
</feature>
<feature type="domain" description="SH3" evidence="4">
    <location>
        <begin position="725"/>
        <end position="784"/>
    </location>
</feature>
<dbReference type="PANTHER" id="PTHR47102">
    <property type="entry name" value="PROTEIN BNI1"/>
    <property type="match status" value="1"/>
</dbReference>
<protein>
    <submittedName>
        <fullName evidence="6">6820_t:CDS:1</fullName>
    </submittedName>
</protein>
<dbReference type="SMART" id="SM00326">
    <property type="entry name" value="SH3"/>
    <property type="match status" value="2"/>
</dbReference>
<feature type="domain" description="WH2" evidence="5">
    <location>
        <begin position="476"/>
        <end position="493"/>
    </location>
</feature>
<keyword evidence="7" id="KW-1185">Reference proteome</keyword>
<feature type="compositionally biased region" description="Low complexity" evidence="3">
    <location>
        <begin position="99"/>
        <end position="119"/>
    </location>
</feature>
<dbReference type="EMBL" id="CAJVPQ010002283">
    <property type="protein sequence ID" value="CAG8590865.1"/>
    <property type="molecule type" value="Genomic_DNA"/>
</dbReference>
<dbReference type="PROSITE" id="PS50002">
    <property type="entry name" value="SH3"/>
    <property type="match status" value="2"/>
</dbReference>
<feature type="compositionally biased region" description="Low complexity" evidence="3">
    <location>
        <begin position="330"/>
        <end position="341"/>
    </location>
</feature>
<feature type="compositionally biased region" description="Low complexity" evidence="3">
    <location>
        <begin position="458"/>
        <end position="469"/>
    </location>
</feature>
<evidence type="ECO:0000256" key="3">
    <source>
        <dbReference type="SAM" id="MobiDB-lite"/>
    </source>
</evidence>
<organism evidence="6 7">
    <name type="scientific">Funneliformis caledonium</name>
    <dbReference type="NCBI Taxonomy" id="1117310"/>
    <lineage>
        <taxon>Eukaryota</taxon>
        <taxon>Fungi</taxon>
        <taxon>Fungi incertae sedis</taxon>
        <taxon>Mucoromycota</taxon>
        <taxon>Glomeromycotina</taxon>
        <taxon>Glomeromycetes</taxon>
        <taxon>Glomerales</taxon>
        <taxon>Glomeraceae</taxon>
        <taxon>Funneliformis</taxon>
    </lineage>
</organism>
<dbReference type="SMART" id="SM00246">
    <property type="entry name" value="WH2"/>
    <property type="match status" value="1"/>
</dbReference>
<dbReference type="InterPro" id="IPR003124">
    <property type="entry name" value="WH2_dom"/>
</dbReference>
<dbReference type="Pfam" id="PF02205">
    <property type="entry name" value="WH2"/>
    <property type="match status" value="1"/>
</dbReference>
<dbReference type="CDD" id="cd22249">
    <property type="entry name" value="UDM1_RNF168_RNF169-like"/>
    <property type="match status" value="1"/>
</dbReference>
<evidence type="ECO:0000313" key="6">
    <source>
        <dbReference type="EMBL" id="CAG8590865.1"/>
    </source>
</evidence>
<dbReference type="InterPro" id="IPR051661">
    <property type="entry name" value="Actin_filament_regulator"/>
</dbReference>
<dbReference type="PANTHER" id="PTHR47102:SF2">
    <property type="entry name" value="PROTEIN BNI1"/>
    <property type="match status" value="1"/>
</dbReference>
<feature type="compositionally biased region" description="Polar residues" evidence="3">
    <location>
        <begin position="305"/>
        <end position="329"/>
    </location>
</feature>
<feature type="compositionally biased region" description="Low complexity" evidence="3">
    <location>
        <begin position="503"/>
        <end position="521"/>
    </location>
</feature>
<feature type="region of interest" description="Disordered" evidence="3">
    <location>
        <begin position="366"/>
        <end position="574"/>
    </location>
</feature>
<sequence length="787" mass="86708">VRKFIQDLKRDSFGSSTTSRYDSYSSSRYDHDDTYSSSRSASYNKPSSTPSTSSSVYTSVISATPSSMSKSKSPEERAAFIKAEGERRVAEKLKALGIKSTSYSKSAPSSAPDSPTLSDRLAHEKADAAERKARAEREIEERERIRSEKLLAEKQRKAELDAEKVRKMKEFESREEERRNQWLEDAKELEKAKGRKAREKEEAARARELELERKRIEAAEREKKLEEERLARIKREAEERAAEDERIRKEQEALIENSKAAREKARKMEEEAKQREDATKLESERLRQKREDSMWSVKSSDNDSHTSSVAESVNNNPFLKFSSQEQKSSNTNDNNTIENTNPFFKFTSGSTAQSDVQFARDLASKLFGGSSFNPPNFESSNVTSTTITAKADSIPAPPPPPPPPPSSDTVPSPPPLSNTISVPPPPPFPSGSNTIPPPPPLPTTSTSVPPPPPPPQQQPLSSSNQSQTSLPPPSGARNALLSQIQQGTRLKPTKTNDRSAPISSGRTSSPAQSSSGGVSQPSDDRAGMAGIAALLASGIPNLKSRGGVETGRSATGGSASKSSPPSRQKTMGRIDRRVSADWFGNLSSDQLAGEVTPKPQTSGSEEDIFALVTSPTSASGDNDIDRSQEFRVKSLHPYLGTGAPDELKFEAGIVFVANPSKDPGNSEWWHGYIEQTGLKGWFPKNHVEIYKEGNYFYYFNFSCIFFITESFSNDDLNVFNQLIEKEICKAKVLFDYKAQSIEQLDIQSGNIISILDKSFGDWWKAEFEGSKGIIPANYVEEITSSSG</sequence>
<accession>A0A9N9C6L5</accession>
<dbReference type="GO" id="GO:0003779">
    <property type="term" value="F:actin binding"/>
    <property type="evidence" value="ECO:0007669"/>
    <property type="project" value="InterPro"/>
</dbReference>
<feature type="non-terminal residue" evidence="6">
    <location>
        <position position="1"/>
    </location>
</feature>
<feature type="compositionally biased region" description="Basic and acidic residues" evidence="3">
    <location>
        <begin position="120"/>
        <end position="252"/>
    </location>
</feature>
<dbReference type="InterPro" id="IPR036028">
    <property type="entry name" value="SH3-like_dom_sf"/>
</dbReference>
<feature type="compositionally biased region" description="Low complexity" evidence="3">
    <location>
        <begin position="370"/>
        <end position="381"/>
    </location>
</feature>
<dbReference type="SUPFAM" id="SSF50044">
    <property type="entry name" value="SH3-domain"/>
    <property type="match status" value="2"/>
</dbReference>
<reference evidence="6" key="1">
    <citation type="submission" date="2021-06" db="EMBL/GenBank/DDBJ databases">
        <authorList>
            <person name="Kallberg Y."/>
            <person name="Tangrot J."/>
            <person name="Rosling A."/>
        </authorList>
    </citation>
    <scope>NUCLEOTIDE SEQUENCE</scope>
    <source>
        <strain evidence="6">UK204</strain>
    </source>
</reference>
<feature type="region of interest" description="Disordered" evidence="3">
    <location>
        <begin position="97"/>
        <end position="353"/>
    </location>
</feature>
<proteinExistence type="predicted"/>
<evidence type="ECO:0000313" key="7">
    <source>
        <dbReference type="Proteomes" id="UP000789570"/>
    </source>
</evidence>
<feature type="compositionally biased region" description="Pro residues" evidence="3">
    <location>
        <begin position="395"/>
        <end position="457"/>
    </location>
</feature>
<keyword evidence="1 2" id="KW-0728">SH3 domain</keyword>
<feature type="domain" description="SH3" evidence="4">
    <location>
        <begin position="627"/>
        <end position="692"/>
    </location>
</feature>